<proteinExistence type="predicted"/>
<gene>
    <name evidence="6" type="ORF">NT6N_03720</name>
</gene>
<evidence type="ECO:0000256" key="1">
    <source>
        <dbReference type="SAM" id="Coils"/>
    </source>
</evidence>
<feature type="coiled-coil region" evidence="1">
    <location>
        <begin position="540"/>
        <end position="611"/>
    </location>
</feature>
<evidence type="ECO:0000256" key="2">
    <source>
        <dbReference type="SAM" id="MobiDB-lite"/>
    </source>
</evidence>
<organism evidence="6">
    <name type="scientific">Oceaniferula spumae</name>
    <dbReference type="NCBI Taxonomy" id="2979115"/>
    <lineage>
        <taxon>Bacteria</taxon>
        <taxon>Pseudomonadati</taxon>
        <taxon>Verrucomicrobiota</taxon>
        <taxon>Verrucomicrobiia</taxon>
        <taxon>Verrucomicrobiales</taxon>
        <taxon>Verrucomicrobiaceae</taxon>
        <taxon>Oceaniferula</taxon>
    </lineage>
</organism>
<keyword evidence="1" id="KW-0175">Coiled coil</keyword>
<evidence type="ECO:0000259" key="4">
    <source>
        <dbReference type="Pfam" id="PF09822"/>
    </source>
</evidence>
<reference evidence="6" key="1">
    <citation type="submission" date="2024-07" db="EMBL/GenBank/DDBJ databases">
        <title>Complete genome sequence of Verrucomicrobiaceae bacterium NT6N.</title>
        <authorList>
            <person name="Huang C."/>
            <person name="Takami H."/>
            <person name="Hamasaki K."/>
        </authorList>
    </citation>
    <scope>NUCLEOTIDE SEQUENCE</scope>
    <source>
        <strain evidence="6">NT6N</strain>
    </source>
</reference>
<evidence type="ECO:0000259" key="5">
    <source>
        <dbReference type="Pfam" id="PF23357"/>
    </source>
</evidence>
<dbReference type="EMBL" id="AP026866">
    <property type="protein sequence ID" value="BDS05332.1"/>
    <property type="molecule type" value="Genomic_DNA"/>
</dbReference>
<feature type="transmembrane region" description="Helical" evidence="3">
    <location>
        <begin position="612"/>
        <end position="634"/>
    </location>
</feature>
<evidence type="ECO:0000256" key="3">
    <source>
        <dbReference type="SAM" id="Phobius"/>
    </source>
</evidence>
<evidence type="ECO:0008006" key="7">
    <source>
        <dbReference type="Google" id="ProtNLM"/>
    </source>
</evidence>
<feature type="region of interest" description="Disordered" evidence="2">
    <location>
        <begin position="429"/>
        <end position="463"/>
    </location>
</feature>
<feature type="domain" description="DUF7088" evidence="5">
    <location>
        <begin position="58"/>
        <end position="155"/>
    </location>
</feature>
<sequence length="642" mass="70814">MAKTQKKEAATPAKSGAKITHPVVRTIVGIVAIVCILIFSNWLVRSTSLGNKTIDLTENKRHTLTPGTEAILSELESPVIIRYYATRKSEAMPRRVKSYMRKVDDLLARYKNLAKGKIRIENLDPEPDTDAEDSANMDGISGQRVNDENLYFGMAISCLDQQTSIPFLDPSNDTMLEYMLSSAIANVTTFTKPKVGLMTTLPLAGTPPTQPGQEPGAAWIIFQVLRQRYEIQYLGMSPKELDPEQTPVLLLVHPAGLTAHTEYLIDQYVLKGGIVVACLDPFALTAPQADPRMQGMGGAVAKSSTFPNLLKTWGVGFDAYSVIADGKYATDFGNGQRMHAHLSLSTDAIVADDDIVTKGFENLYFPLAGGFTVQGGGGVAIDTLVRSSKQVVLMAGQEATRPDNGIFARTQPTGKNYGLVMRLRGKFKTAFPDGDPAEAKKSDDAQDETAESEPKPSLKEATEESSVYLISDADFLFDRACFQQTAQGYAPVNNNAALLQNILDQCTGSKHLIGSRSRASTTRPFTIIKEMETDFEKDLHEDVEKARNSMNEIVKQLQALHTEKTQGTTLVLSQEQEAKIRELQAQQMKLRRDLREKEKGLRDRKDRLYAKITWLTVASTPLFVALTGLCVWLVRRRSTRAV</sequence>
<accession>A0AAT9FH81</accession>
<name>A0AAT9FH81_9BACT</name>
<dbReference type="AlphaFoldDB" id="A0AAT9FH81"/>
<dbReference type="Pfam" id="PF23357">
    <property type="entry name" value="DUF7088"/>
    <property type="match status" value="1"/>
</dbReference>
<keyword evidence="3" id="KW-0472">Membrane</keyword>
<protein>
    <recommendedName>
        <fullName evidence="7">ABC-type uncharacterized transport system domain-containing protein</fullName>
    </recommendedName>
</protein>
<dbReference type="Pfam" id="PF09822">
    <property type="entry name" value="ABC_transp_aux"/>
    <property type="match status" value="1"/>
</dbReference>
<dbReference type="InterPro" id="IPR055396">
    <property type="entry name" value="DUF7088"/>
</dbReference>
<keyword evidence="3" id="KW-0812">Transmembrane</keyword>
<feature type="transmembrane region" description="Helical" evidence="3">
    <location>
        <begin position="23"/>
        <end position="44"/>
    </location>
</feature>
<feature type="compositionally biased region" description="Basic and acidic residues" evidence="2">
    <location>
        <begin position="452"/>
        <end position="462"/>
    </location>
</feature>
<evidence type="ECO:0000313" key="6">
    <source>
        <dbReference type="EMBL" id="BDS05332.1"/>
    </source>
</evidence>
<feature type="compositionally biased region" description="Acidic residues" evidence="2">
    <location>
        <begin position="123"/>
        <end position="135"/>
    </location>
</feature>
<feature type="domain" description="ABC-type uncharacterised transport system" evidence="4">
    <location>
        <begin position="192"/>
        <end position="501"/>
    </location>
</feature>
<keyword evidence="3" id="KW-1133">Transmembrane helix</keyword>
<dbReference type="InterPro" id="IPR019196">
    <property type="entry name" value="ABC_transp_unknown"/>
</dbReference>
<feature type="region of interest" description="Disordered" evidence="2">
    <location>
        <begin position="121"/>
        <end position="140"/>
    </location>
</feature>
<dbReference type="KEGG" id="osu:NT6N_03720"/>